<evidence type="ECO:0008006" key="5">
    <source>
        <dbReference type="Google" id="ProtNLM"/>
    </source>
</evidence>
<dbReference type="OrthoDB" id="202825at2759"/>
<dbReference type="eggNOG" id="KOG2157">
    <property type="taxonomic scope" value="Eukaryota"/>
</dbReference>
<reference evidence="3 4" key="1">
    <citation type="submission" date="2011-07" db="EMBL/GenBank/DDBJ databases">
        <authorList>
            <person name="Coyne R."/>
            <person name="Brami D."/>
            <person name="Johnson J."/>
            <person name="Hostetler J."/>
            <person name="Hannick L."/>
            <person name="Clark T."/>
            <person name="Cassidy-Hanley D."/>
            <person name="Inman J."/>
        </authorList>
    </citation>
    <scope>NUCLEOTIDE SEQUENCE [LARGE SCALE GENOMIC DNA]</scope>
    <source>
        <strain evidence="3 4">G5</strain>
    </source>
</reference>
<evidence type="ECO:0000256" key="2">
    <source>
        <dbReference type="SAM" id="Phobius"/>
    </source>
</evidence>
<evidence type="ECO:0000313" key="4">
    <source>
        <dbReference type="Proteomes" id="UP000008983"/>
    </source>
</evidence>
<dbReference type="Pfam" id="PF03133">
    <property type="entry name" value="TTL"/>
    <property type="match status" value="1"/>
</dbReference>
<keyword evidence="2" id="KW-1133">Transmembrane helix</keyword>
<proteinExistence type="predicted"/>
<feature type="coiled-coil region" evidence="1">
    <location>
        <begin position="349"/>
        <end position="376"/>
    </location>
</feature>
<keyword evidence="1" id="KW-0175">Coiled coil</keyword>
<dbReference type="PANTHER" id="PTHR46069">
    <property type="entry name" value="TUBULIN TYROSINE LIGASE"/>
    <property type="match status" value="1"/>
</dbReference>
<sequence>MNLSTSVPKLNNSNEITIEGQSIFKQQILKSYEVLQKTYEDKTKANENQLNNVIILFYIKQKNLISIILTFSINFQYYYFKKKPIQQQVKLLVNNPLFKIKKSNLLKIQNQNQNQYKVKKQQNQLFSIKQKKYYIGSGNNSQIIRRIMQKRKGWVEIQYGSTMFVNLKWQQSSRGYQYNRLVLNNNYKQLVNHFEFHQEITEKHNLIKNLTSYCQQQGLNVFDITPITFILDANDDKIEQNMQEFFHFYEKNMPYQIKKKMTQKLLSEIKKKIKNYFNFSNNEKKMSNNNSQKTKYKINPSYILDYNSPYMWLLKPTFLNRGRGINIFTDLISLEKYIGQYINGTEEKILVKKQNLEEIKLDINKKEDNEKNENEQKIANNSSGIILKVHSFVIQKYIEKPFLINKRKFDFRIWSLLTQDLDLYFFKEGYIRTSSEEFQLDANSASNQFIHLTNNAIQQHAQNYGQFESGNQMSFQEFEDITNKNIEGKKINFNQDILKRMKEIVFITFDSIKKKVDIFNRKFCFEIFGFDFILDANLHLWLIEVNTNPCLEQSSVLLKKIMPRMIDDAFKLTVDQLFPKNNQVIQNLNQKNEIHNVENKNYIDFQRKQKHNNSKIIIDSSSNLFVVEQQQQEVIEEYFPVEGYSDNENMWQFILKQVFQQYFFIQGKNLQIQRKKLKNEINIKYIFNKKKQQIQKKILEQKQKMRYFGICYEKISIFIVFLLILKLKQFFIFILYFSYVFFYINLLIKV</sequence>
<name>G0QIU6_ICHMU</name>
<dbReference type="RefSeq" id="XP_004040136.1">
    <property type="nucleotide sequence ID" value="XM_004040088.1"/>
</dbReference>
<feature type="transmembrane region" description="Helical" evidence="2">
    <location>
        <begin position="730"/>
        <end position="748"/>
    </location>
</feature>
<dbReference type="OMA" id="NIVCNVE"/>
<dbReference type="Gene3D" id="3.30.470.20">
    <property type="entry name" value="ATP-grasp fold, B domain"/>
    <property type="match status" value="1"/>
</dbReference>
<dbReference type="InParanoid" id="G0QIU6"/>
<dbReference type="PROSITE" id="PS51221">
    <property type="entry name" value="TTL"/>
    <property type="match status" value="1"/>
</dbReference>
<protein>
    <recommendedName>
        <fullName evidence="5">Tubulin--tyrosine ligase</fullName>
    </recommendedName>
</protein>
<dbReference type="AlphaFoldDB" id="G0QIU6"/>
<dbReference type="GeneID" id="14911017"/>
<evidence type="ECO:0000313" key="3">
    <source>
        <dbReference type="EMBL" id="EGR34832.1"/>
    </source>
</evidence>
<keyword evidence="4" id="KW-1185">Reference proteome</keyword>
<accession>G0QIU6</accession>
<dbReference type="SUPFAM" id="SSF56059">
    <property type="entry name" value="Glutathione synthetase ATP-binding domain-like"/>
    <property type="match status" value="1"/>
</dbReference>
<keyword evidence="2" id="KW-0812">Transmembrane</keyword>
<evidence type="ECO:0000256" key="1">
    <source>
        <dbReference type="SAM" id="Coils"/>
    </source>
</evidence>
<dbReference type="STRING" id="857967.G0QIU6"/>
<organism evidence="3 4">
    <name type="scientific">Ichthyophthirius multifiliis</name>
    <name type="common">White spot disease agent</name>
    <name type="synonym">Ich</name>
    <dbReference type="NCBI Taxonomy" id="5932"/>
    <lineage>
        <taxon>Eukaryota</taxon>
        <taxon>Sar</taxon>
        <taxon>Alveolata</taxon>
        <taxon>Ciliophora</taxon>
        <taxon>Intramacronucleata</taxon>
        <taxon>Oligohymenophorea</taxon>
        <taxon>Hymenostomatida</taxon>
        <taxon>Ophryoglenina</taxon>
        <taxon>Ichthyophthirius</taxon>
    </lineage>
</organism>
<keyword evidence="2" id="KW-0472">Membrane</keyword>
<dbReference type="PANTHER" id="PTHR46069:SF1">
    <property type="entry name" value="CHROMOSOME UNDETERMINED SCAFFOLD_125, WHOLE GENOME SHOTGUN SEQUENCE"/>
    <property type="match status" value="1"/>
</dbReference>
<dbReference type="InterPro" id="IPR004344">
    <property type="entry name" value="TTL/TTLL_fam"/>
</dbReference>
<dbReference type="Proteomes" id="UP000008983">
    <property type="component" value="Unassembled WGS sequence"/>
</dbReference>
<gene>
    <name evidence="3" type="ORF">IMG5_000600</name>
</gene>
<dbReference type="EMBL" id="GL983042">
    <property type="protein sequence ID" value="EGR34832.1"/>
    <property type="molecule type" value="Genomic_DNA"/>
</dbReference>